<dbReference type="Gene3D" id="2.30.30.830">
    <property type="match status" value="1"/>
</dbReference>
<evidence type="ECO:0000256" key="4">
    <source>
        <dbReference type="ARBA" id="ARBA00022519"/>
    </source>
</evidence>
<comment type="caution">
    <text evidence="10">The sequence shown here is derived from an EMBL/GenBank/DDBJ whole genome shotgun (WGS) entry which is preliminary data.</text>
</comment>
<comment type="subcellular location">
    <subcellularLocation>
        <location evidence="1">Cell inner membrane</location>
    </subcellularLocation>
</comment>
<evidence type="ECO:0000256" key="8">
    <source>
        <dbReference type="ARBA" id="ARBA00023136"/>
    </source>
</evidence>
<keyword evidence="7" id="KW-1133">Transmembrane helix</keyword>
<keyword evidence="8" id="KW-0472">Membrane</keyword>
<keyword evidence="11" id="KW-1185">Reference proteome</keyword>
<accession>A0ABP7X8X7</accession>
<keyword evidence="5" id="KW-0812">Transmembrane</keyword>
<evidence type="ECO:0000256" key="3">
    <source>
        <dbReference type="ARBA" id="ARBA00022475"/>
    </source>
</evidence>
<evidence type="ECO:0000256" key="6">
    <source>
        <dbReference type="ARBA" id="ARBA00022927"/>
    </source>
</evidence>
<organism evidence="10 11">
    <name type="scientific">Zhongshania borealis</name>
    <dbReference type="NCBI Taxonomy" id="889488"/>
    <lineage>
        <taxon>Bacteria</taxon>
        <taxon>Pseudomonadati</taxon>
        <taxon>Pseudomonadota</taxon>
        <taxon>Gammaproteobacteria</taxon>
        <taxon>Cellvibrionales</taxon>
        <taxon>Spongiibacteraceae</taxon>
        <taxon>Zhongshania</taxon>
    </lineage>
</organism>
<dbReference type="Proteomes" id="UP001500392">
    <property type="component" value="Unassembled WGS sequence"/>
</dbReference>
<evidence type="ECO:0000256" key="1">
    <source>
        <dbReference type="ARBA" id="ARBA00004533"/>
    </source>
</evidence>
<evidence type="ECO:0000313" key="11">
    <source>
        <dbReference type="Proteomes" id="UP001500392"/>
    </source>
</evidence>
<protein>
    <recommendedName>
        <fullName evidence="9">Type II secretion system protein GspC N-terminal domain-containing protein</fullName>
    </recommendedName>
</protein>
<dbReference type="Pfam" id="PF11356">
    <property type="entry name" value="T2SSC"/>
    <property type="match status" value="1"/>
</dbReference>
<dbReference type="InterPro" id="IPR024961">
    <property type="entry name" value="T2SS_GspC_N"/>
</dbReference>
<keyword evidence="4" id="KW-0997">Cell inner membrane</keyword>
<proteinExistence type="predicted"/>
<evidence type="ECO:0000256" key="7">
    <source>
        <dbReference type="ARBA" id="ARBA00022989"/>
    </source>
</evidence>
<evidence type="ECO:0000313" key="10">
    <source>
        <dbReference type="EMBL" id="GAA4107114.1"/>
    </source>
</evidence>
<dbReference type="EMBL" id="BAABDM010000016">
    <property type="protein sequence ID" value="GAA4107114.1"/>
    <property type="molecule type" value="Genomic_DNA"/>
</dbReference>
<sequence length="158" mass="17279">MGKFEIEEPPAPPTLEEIPESTQMLELSGVFASQGTLAAALIRVDGSSPSYFTIGSEVTAGTLLFAVTNNGVTLKSENGYEKLIFKRNDIWAISTANTLQTAEPIPLIRTTDTLTTKTPTKIREYSKPEPIKYLPNTPVIADGTLEQRLNQIRAAIKR</sequence>
<gene>
    <name evidence="10" type="ORF">GCM10022414_38000</name>
</gene>
<keyword evidence="2" id="KW-0813">Transport</keyword>
<keyword evidence="3" id="KW-1003">Cell membrane</keyword>
<keyword evidence="6" id="KW-0653">Protein transport</keyword>
<name>A0ABP7X8X7_9GAMM</name>
<evidence type="ECO:0000256" key="5">
    <source>
        <dbReference type="ARBA" id="ARBA00022692"/>
    </source>
</evidence>
<reference evidence="11" key="1">
    <citation type="journal article" date="2019" name="Int. J. Syst. Evol. Microbiol.">
        <title>The Global Catalogue of Microorganisms (GCM) 10K type strain sequencing project: providing services to taxonomists for standard genome sequencing and annotation.</title>
        <authorList>
            <consortium name="The Broad Institute Genomics Platform"/>
            <consortium name="The Broad Institute Genome Sequencing Center for Infectious Disease"/>
            <person name="Wu L."/>
            <person name="Ma J."/>
        </authorList>
    </citation>
    <scope>NUCLEOTIDE SEQUENCE [LARGE SCALE GENOMIC DNA]</scope>
    <source>
        <strain evidence="11">JCM 17304</strain>
    </source>
</reference>
<feature type="domain" description="Type II secretion system protein GspC N-terminal" evidence="9">
    <location>
        <begin position="11"/>
        <end position="84"/>
    </location>
</feature>
<evidence type="ECO:0000259" key="9">
    <source>
        <dbReference type="Pfam" id="PF11356"/>
    </source>
</evidence>
<evidence type="ECO:0000256" key="2">
    <source>
        <dbReference type="ARBA" id="ARBA00022448"/>
    </source>
</evidence>